<dbReference type="InterPro" id="IPR013815">
    <property type="entry name" value="ATP_grasp_subdomain_1"/>
</dbReference>
<dbReference type="SMART" id="SM00881">
    <property type="entry name" value="CoA_binding"/>
    <property type="match status" value="1"/>
</dbReference>
<dbReference type="InterPro" id="IPR016102">
    <property type="entry name" value="Succinyl-CoA_synth-like"/>
</dbReference>
<dbReference type="PANTHER" id="PTHR43334:SF1">
    <property type="entry name" value="3-HYDROXYPROPIONATE--COA LIGASE [ADP-FORMING]"/>
    <property type="match status" value="1"/>
</dbReference>
<dbReference type="InterPro" id="IPR051538">
    <property type="entry name" value="Acyl-CoA_Synth/Transferase"/>
</dbReference>
<dbReference type="GO" id="GO:0016874">
    <property type="term" value="F:ligase activity"/>
    <property type="evidence" value="ECO:0007669"/>
    <property type="project" value="UniProtKB-KW"/>
</dbReference>
<keyword evidence="2" id="KW-0547">Nucleotide-binding</keyword>
<dbReference type="Pfam" id="PF13380">
    <property type="entry name" value="CoA_binding_2"/>
    <property type="match status" value="1"/>
</dbReference>
<evidence type="ECO:0000313" key="6">
    <source>
        <dbReference type="Proteomes" id="UP000185739"/>
    </source>
</evidence>
<dbReference type="InterPro" id="IPR003781">
    <property type="entry name" value="CoA-bd"/>
</dbReference>
<dbReference type="STRING" id="96773.Tchl_2976"/>
<dbReference type="InterPro" id="IPR032875">
    <property type="entry name" value="Succ_CoA_lig_flav_dom"/>
</dbReference>
<keyword evidence="1" id="KW-0436">Ligase</keyword>
<dbReference type="SUPFAM" id="SSF56059">
    <property type="entry name" value="Glutathione synthetase ATP-binding domain-like"/>
    <property type="match status" value="1"/>
</dbReference>
<dbReference type="Pfam" id="PF13549">
    <property type="entry name" value="ATP-grasp_5"/>
    <property type="match status" value="1"/>
</dbReference>
<dbReference type="Gene3D" id="3.30.1490.20">
    <property type="entry name" value="ATP-grasp fold, A domain"/>
    <property type="match status" value="1"/>
</dbReference>
<reference evidence="5 6" key="1">
    <citation type="submission" date="2016-12" db="EMBL/GenBank/DDBJ databases">
        <title>Complete genome sequence of Thauera chlorobenzoica, a Betaproteobacterium degrading haloaromatics anaerobically to CO2 and halides.</title>
        <authorList>
            <person name="Goris T."/>
            <person name="Mergelsberg M."/>
            <person name="Boll M."/>
        </authorList>
    </citation>
    <scope>NUCLEOTIDE SEQUENCE [LARGE SCALE GENOMIC DNA]</scope>
    <source>
        <strain evidence="5 6">3CB1</strain>
    </source>
</reference>
<dbReference type="InterPro" id="IPR016181">
    <property type="entry name" value="Acyl_CoA_acyltransferase"/>
</dbReference>
<evidence type="ECO:0000313" key="5">
    <source>
        <dbReference type="EMBL" id="APR05791.1"/>
    </source>
</evidence>
<dbReference type="Gene3D" id="3.40.50.720">
    <property type="entry name" value="NAD(P)-binding Rossmann-like Domain"/>
    <property type="match status" value="1"/>
</dbReference>
<dbReference type="KEGG" id="tcl:Tchl_2976"/>
<protein>
    <submittedName>
        <fullName evidence="5">Protein acetyltransferase</fullName>
    </submittedName>
</protein>
<dbReference type="PANTHER" id="PTHR43334">
    <property type="entry name" value="ACETATE--COA LIGASE [ADP-FORMING]"/>
    <property type="match status" value="1"/>
</dbReference>
<dbReference type="InterPro" id="IPR011761">
    <property type="entry name" value="ATP-grasp"/>
</dbReference>
<dbReference type="Gene3D" id="3.40.50.261">
    <property type="entry name" value="Succinyl-CoA synthetase domains"/>
    <property type="match status" value="2"/>
</dbReference>
<accession>A0A1H5VI24</accession>
<dbReference type="GO" id="GO:0046872">
    <property type="term" value="F:metal ion binding"/>
    <property type="evidence" value="ECO:0007669"/>
    <property type="project" value="InterPro"/>
</dbReference>
<dbReference type="Pfam" id="PF13607">
    <property type="entry name" value="Succ_CoA_lig"/>
    <property type="match status" value="1"/>
</dbReference>
<dbReference type="PROSITE" id="PS51186">
    <property type="entry name" value="GNAT"/>
    <property type="match status" value="1"/>
</dbReference>
<dbReference type="GO" id="GO:0016747">
    <property type="term" value="F:acyltransferase activity, transferring groups other than amino-acyl groups"/>
    <property type="evidence" value="ECO:0007669"/>
    <property type="project" value="InterPro"/>
</dbReference>
<proteinExistence type="inferred from homology"/>
<dbReference type="FunFam" id="3.30.1490.20:FF:000020">
    <property type="entry name" value="Protein lysine acetyltransferase"/>
    <property type="match status" value="1"/>
</dbReference>
<dbReference type="RefSeq" id="WP_075149101.1">
    <property type="nucleotide sequence ID" value="NZ_CP018839.1"/>
</dbReference>
<dbReference type="Gene3D" id="3.40.630.30">
    <property type="match status" value="1"/>
</dbReference>
<dbReference type="SUPFAM" id="SSF51735">
    <property type="entry name" value="NAD(P)-binding Rossmann-fold domains"/>
    <property type="match status" value="1"/>
</dbReference>
<evidence type="ECO:0000256" key="2">
    <source>
        <dbReference type="ARBA" id="ARBA00022741"/>
    </source>
</evidence>
<dbReference type="InterPro" id="IPR036291">
    <property type="entry name" value="NAD(P)-bd_dom_sf"/>
</dbReference>
<name>A0A1H5VI24_9RHOO</name>
<gene>
    <name evidence="5" type="ORF">Tchl_2976</name>
</gene>
<sequence length="910" mass="99321">MSFRHLQSLFNPRSIAVIGATVRHRRMGNVLMRNLLAGTFAGPIMPVNPKYESVAGVLTYPNVAALPQTPDLAIICTPPKVIPELIEQLGRRGTRAVIVMANQLATTIGADGRPVSAAILEATRRHGIRLLGGSTLGILVPGLGLNATFSQIQVQPGKLAFVSQRDAVGTMVLDWALRKKVGLSYFVSLGDGLDIGFGEVLDFLGSDSDTRAILLYIESIHERRSFMAAARAAARNKPVVAIKAGRSPNNRLLGVSDPLFLDVPNLVSSDDVHDAVLRRAGILRVDHLDEMFGAVETVLRSRPLRGNRLVAVSNGGGAGVMVEDSLYLSGYMMPPLKEQTVTRLRRILSPDWDGQNPIEIKVDSAPSRYEEVLKVLQEEQDGDAVLLMHTPNALSKSMDVAHSVIKTVREIGGNVMTCWVGDESVAEERRLFVDAGIATFDTPEHAASAFLHMFNHRIASEVLTQVPPSEPVEFRPDVARARGVIRAALDAGCTSLSEADSKAILEAYGIPVVQTHLAATPEEAGRIAERIGLPVALTVMSRDIRRKWDVGGIALNLETAEAVEAAAHGMLARVGSTHPDATIGGFTVQRMVLRGHARQLLIGVTTDALFGPLILFGEGGRALEIYRGLGVGLPPLNLPLAHDLIDRTKAAALLDARPHLPAADRDAIALTLTKVSQIVVDLPEIAELDINPLFADEKGVQAIDAHIRLSTEPRQEYRLAIQPYPKALEEKALLRDGREILLRPIRPEDEPAHYDFLSRLTRQDFTYRFFHYIPKFPRREMARLTQIDYDREMAFIASAIDADGKPETLGVARAVADPDNDTAEFALVIRSDIKRQRLATLLMNKLMNYARQRGIRRFVGDVMSENEPMLKLLQFLEFRFVPSGESGIVRAELDLQPAGSASSAPPTGAE</sequence>
<dbReference type="Pfam" id="PF00583">
    <property type="entry name" value="Acetyltransf_1"/>
    <property type="match status" value="1"/>
</dbReference>
<dbReference type="SUPFAM" id="SSF52210">
    <property type="entry name" value="Succinyl-CoA synthetase domains"/>
    <property type="match status" value="2"/>
</dbReference>
<keyword evidence="5" id="KW-0808">Transferase</keyword>
<keyword evidence="6" id="KW-1185">Reference proteome</keyword>
<comment type="similarity">
    <text evidence="4">In the N-terminal section; belongs to the acetate CoA ligase alpha subunit family.</text>
</comment>
<dbReference type="OrthoDB" id="9807426at2"/>
<dbReference type="AlphaFoldDB" id="A0A1H5VI24"/>
<organism evidence="5 6">
    <name type="scientific">Thauera chlorobenzoica</name>
    <dbReference type="NCBI Taxonomy" id="96773"/>
    <lineage>
        <taxon>Bacteria</taxon>
        <taxon>Pseudomonadati</taxon>
        <taxon>Pseudomonadota</taxon>
        <taxon>Betaproteobacteria</taxon>
        <taxon>Rhodocyclales</taxon>
        <taxon>Zoogloeaceae</taxon>
        <taxon>Thauera</taxon>
    </lineage>
</organism>
<dbReference type="SUPFAM" id="SSF55729">
    <property type="entry name" value="Acyl-CoA N-acyltransferases (Nat)"/>
    <property type="match status" value="1"/>
</dbReference>
<dbReference type="EMBL" id="CP018839">
    <property type="protein sequence ID" value="APR05791.1"/>
    <property type="molecule type" value="Genomic_DNA"/>
</dbReference>
<dbReference type="CDD" id="cd04301">
    <property type="entry name" value="NAT_SF"/>
    <property type="match status" value="1"/>
</dbReference>
<keyword evidence="3" id="KW-0067">ATP-binding</keyword>
<evidence type="ECO:0000256" key="4">
    <source>
        <dbReference type="ARBA" id="ARBA00060888"/>
    </source>
</evidence>
<dbReference type="GO" id="GO:0005524">
    <property type="term" value="F:ATP binding"/>
    <property type="evidence" value="ECO:0007669"/>
    <property type="project" value="UniProtKB-UniRule"/>
</dbReference>
<evidence type="ECO:0000256" key="1">
    <source>
        <dbReference type="ARBA" id="ARBA00022598"/>
    </source>
</evidence>
<evidence type="ECO:0000256" key="3">
    <source>
        <dbReference type="ARBA" id="ARBA00022840"/>
    </source>
</evidence>
<dbReference type="Proteomes" id="UP000185739">
    <property type="component" value="Chromosome"/>
</dbReference>
<dbReference type="InterPro" id="IPR000182">
    <property type="entry name" value="GNAT_dom"/>
</dbReference>
<dbReference type="Gene3D" id="3.30.470.20">
    <property type="entry name" value="ATP-grasp fold, B domain"/>
    <property type="match status" value="1"/>
</dbReference>
<dbReference type="PROSITE" id="PS50975">
    <property type="entry name" value="ATP_GRASP"/>
    <property type="match status" value="1"/>
</dbReference>